<evidence type="ECO:0008006" key="4">
    <source>
        <dbReference type="Google" id="ProtNLM"/>
    </source>
</evidence>
<feature type="chain" id="PRO_5009909331" description="Lipocalin-like domain-containing protein" evidence="1">
    <location>
        <begin position="21"/>
        <end position="252"/>
    </location>
</feature>
<dbReference type="AlphaFoldDB" id="A0A1M5CIJ9"/>
<gene>
    <name evidence="2" type="ORF">SAMN05444362_107182</name>
</gene>
<keyword evidence="3" id="KW-1185">Reference proteome</keyword>
<evidence type="ECO:0000256" key="1">
    <source>
        <dbReference type="SAM" id="SignalP"/>
    </source>
</evidence>
<feature type="signal peptide" evidence="1">
    <location>
        <begin position="1"/>
        <end position="20"/>
    </location>
</feature>
<evidence type="ECO:0000313" key="2">
    <source>
        <dbReference type="EMBL" id="SHF54526.1"/>
    </source>
</evidence>
<protein>
    <recommendedName>
        <fullName evidence="4">Lipocalin-like domain-containing protein</fullName>
    </recommendedName>
</protein>
<organism evidence="2 3">
    <name type="scientific">Dysgonomonas macrotermitis</name>
    <dbReference type="NCBI Taxonomy" id="1346286"/>
    <lineage>
        <taxon>Bacteria</taxon>
        <taxon>Pseudomonadati</taxon>
        <taxon>Bacteroidota</taxon>
        <taxon>Bacteroidia</taxon>
        <taxon>Bacteroidales</taxon>
        <taxon>Dysgonomonadaceae</taxon>
        <taxon>Dysgonomonas</taxon>
    </lineage>
</organism>
<accession>A0A1M5CIJ9</accession>
<sequence length="252" mass="29136">MKYIKLILPLLLVATLSIQAQNRTNMIAGEWKIDYLIGINQIDEFNIETIHYEDDQKYRFHYGNNAKFAEDGTFMCYYSAPCGNDCFRQTYGRYNVTDENHIRIYADSISINGMCQNVDERVNIDLGIFMIDTIPGGFRLISCRDGIDDDLRRVYSQKVNSLPQISTGESNLKWVTLDPENRETESLKILRKGLITDGQFDPDKANLVYTKNIGWYYITAFVFEYENKNHIALYSADPEIFAVYKNSETGNQ</sequence>
<evidence type="ECO:0000313" key="3">
    <source>
        <dbReference type="Proteomes" id="UP000184480"/>
    </source>
</evidence>
<dbReference type="Proteomes" id="UP000184480">
    <property type="component" value="Unassembled WGS sequence"/>
</dbReference>
<keyword evidence="1" id="KW-0732">Signal</keyword>
<dbReference type="OrthoDB" id="995764at2"/>
<reference evidence="3" key="1">
    <citation type="submission" date="2016-11" db="EMBL/GenBank/DDBJ databases">
        <authorList>
            <person name="Varghese N."/>
            <person name="Submissions S."/>
        </authorList>
    </citation>
    <scope>NUCLEOTIDE SEQUENCE [LARGE SCALE GENOMIC DNA]</scope>
    <source>
        <strain evidence="3">DSM 27370</strain>
    </source>
</reference>
<dbReference type="RefSeq" id="WP_062183858.1">
    <property type="nucleotide sequence ID" value="NZ_BBXL01000023.1"/>
</dbReference>
<dbReference type="EMBL" id="FQUC01000007">
    <property type="protein sequence ID" value="SHF54526.1"/>
    <property type="molecule type" value="Genomic_DNA"/>
</dbReference>
<dbReference type="STRING" id="1346286.SAMN05444362_107182"/>
<proteinExistence type="predicted"/>
<name>A0A1M5CIJ9_9BACT</name>